<evidence type="ECO:0000256" key="3">
    <source>
        <dbReference type="ARBA" id="ARBA00023242"/>
    </source>
</evidence>
<protein>
    <submittedName>
        <fullName evidence="7">Putative tick transposon</fullName>
    </submittedName>
</protein>
<feature type="non-terminal residue" evidence="7">
    <location>
        <position position="511"/>
    </location>
</feature>
<reference evidence="7" key="1">
    <citation type="submission" date="2016-09" db="EMBL/GenBank/DDBJ databases">
        <authorList>
            <person name="Capua I."/>
            <person name="De Benedictis P."/>
            <person name="Joannis T."/>
            <person name="Lombin L.H."/>
            <person name="Cattoli G."/>
        </authorList>
    </citation>
    <scope>NUCLEOTIDE SEQUENCE</scope>
</reference>
<dbReference type="PROSITE" id="PS51253">
    <property type="entry name" value="HTH_CENPB"/>
    <property type="match status" value="1"/>
</dbReference>
<organism evidence="7">
    <name type="scientific">Amblyomma sculptum</name>
    <name type="common">Tick</name>
    <dbReference type="NCBI Taxonomy" id="1581419"/>
    <lineage>
        <taxon>Eukaryota</taxon>
        <taxon>Metazoa</taxon>
        <taxon>Ecdysozoa</taxon>
        <taxon>Arthropoda</taxon>
        <taxon>Chelicerata</taxon>
        <taxon>Arachnida</taxon>
        <taxon>Acari</taxon>
        <taxon>Parasitiformes</taxon>
        <taxon>Ixodida</taxon>
        <taxon>Ixodoidea</taxon>
        <taxon>Ixodidae</taxon>
        <taxon>Amblyomminae</taxon>
        <taxon>Amblyomma</taxon>
    </lineage>
</organism>
<evidence type="ECO:0000256" key="2">
    <source>
        <dbReference type="ARBA" id="ARBA00023125"/>
    </source>
</evidence>
<proteinExistence type="evidence at transcript level"/>
<evidence type="ECO:0000256" key="4">
    <source>
        <dbReference type="PROSITE-ProRule" id="PRU00320"/>
    </source>
</evidence>
<dbReference type="Pfam" id="PF03184">
    <property type="entry name" value="DDE_1"/>
    <property type="match status" value="1"/>
</dbReference>
<dbReference type="InterPro" id="IPR050863">
    <property type="entry name" value="CenT-Element_Derived"/>
</dbReference>
<dbReference type="InterPro" id="IPR006600">
    <property type="entry name" value="HTH_CenpB_DNA-bd_dom"/>
</dbReference>
<dbReference type="Gene3D" id="1.10.10.60">
    <property type="entry name" value="Homeodomain-like"/>
    <property type="match status" value="2"/>
</dbReference>
<dbReference type="GO" id="GO:0003677">
    <property type="term" value="F:DNA binding"/>
    <property type="evidence" value="ECO:0007669"/>
    <property type="project" value="UniProtKB-UniRule"/>
</dbReference>
<dbReference type="Pfam" id="PF04218">
    <property type="entry name" value="CENP-B_N"/>
    <property type="match status" value="1"/>
</dbReference>
<dbReference type="InterPro" id="IPR007889">
    <property type="entry name" value="HTH_Psq"/>
</dbReference>
<sequence length="511" mass="56526">KRQNLTISSKLEIIRRVERGEKKSDVAAAYSIPRSTLSTILKNKADIRAKADKRPAATTSARRVRTAAFEDVEAAVYKWFVDVRSQNIPVSGPMIEQKAKDFAFMLNRPNFRGGSGWLQRFKERHGIVGRAVTGESRAVDLGSVQKWIDENWNDIKTRYHPRDIFNADETALFWQMLPNRTLACRDDKSHGGKVNKARISVLLATNVDGSTKLRPLVIGKSKSPRCLKNALSVPVSYRSNGKAWMTSELFGKWLKSWDDDLVSQGRKVCLLVDNCSAHHCNVSVSNIELRFLPPNTTSVLQPLDQGVIRALKAGYRKRLVQRLLLNLRTGRELKIDLLGAITMLNASWNDVKQETIQNCFRHCGLSASGEAGASSSNNYHEPLDSGEPLEELDELFSQLAEFPGAVCDGTAATDFVSVDDDVPTTGELADEDIIADLTGDAAGDSNCQDTTSSDPPSCSDALNALSVVRRHCESIEGCGLSCSQSLDNVEKCMLNNAFKIKKQKKINDYFS</sequence>
<evidence type="ECO:0000259" key="5">
    <source>
        <dbReference type="PROSITE" id="PS50960"/>
    </source>
</evidence>
<reference evidence="7" key="2">
    <citation type="journal article" date="2017" name="Front. Cell. Infect. Microbiol.">
        <title>Analysis of the Salivary Gland Transcriptome of Unfed and Partially Fed Amblyomma sculptum Ticks and Descriptive Proteome of the Saliva.</title>
        <authorList>
            <person name="Esteves E."/>
            <person name="Maruyama S.R."/>
            <person name="Kawahara R."/>
            <person name="Fujita A."/>
            <person name="Martins L.A."/>
            <person name="Righi A.A."/>
            <person name="Costa F.B."/>
            <person name="Palmisano G."/>
            <person name="Labruna M.B."/>
            <person name="Sa-Nunes A."/>
            <person name="Ribeiro J.M.C."/>
            <person name="Fogaca A.C."/>
        </authorList>
    </citation>
    <scope>NUCLEOTIDE SEQUENCE</scope>
</reference>
<dbReference type="GO" id="GO:0005634">
    <property type="term" value="C:nucleus"/>
    <property type="evidence" value="ECO:0007669"/>
    <property type="project" value="UniProtKB-SubCell"/>
</dbReference>
<dbReference type="InterPro" id="IPR004875">
    <property type="entry name" value="DDE_SF_endonuclease_dom"/>
</dbReference>
<dbReference type="InterPro" id="IPR009057">
    <property type="entry name" value="Homeodomain-like_sf"/>
</dbReference>
<feature type="DNA-binding region" description="H-T-H motif" evidence="4">
    <location>
        <begin position="23"/>
        <end position="43"/>
    </location>
</feature>
<dbReference type="SUPFAM" id="SSF46689">
    <property type="entry name" value="Homeodomain-like"/>
    <property type="match status" value="2"/>
</dbReference>
<keyword evidence="3 4" id="KW-0539">Nucleus</keyword>
<feature type="domain" description="HTH psq-type" evidence="5">
    <location>
        <begin position="1"/>
        <end position="47"/>
    </location>
</feature>
<name>A0A1E1XTJ5_AMBSC</name>
<feature type="non-terminal residue" evidence="7">
    <location>
        <position position="1"/>
    </location>
</feature>
<dbReference type="PROSITE" id="PS50960">
    <property type="entry name" value="HTH_PSQ"/>
    <property type="match status" value="1"/>
</dbReference>
<evidence type="ECO:0000313" key="7">
    <source>
        <dbReference type="EMBL" id="JAU02605.1"/>
    </source>
</evidence>
<dbReference type="SMART" id="SM00674">
    <property type="entry name" value="CENPB"/>
    <property type="match status" value="1"/>
</dbReference>
<accession>A0A1E1XTJ5</accession>
<dbReference type="Gene3D" id="3.30.420.10">
    <property type="entry name" value="Ribonuclease H-like superfamily/Ribonuclease H"/>
    <property type="match status" value="1"/>
</dbReference>
<dbReference type="EMBL" id="GFAA01000830">
    <property type="protein sequence ID" value="JAU02605.1"/>
    <property type="molecule type" value="mRNA"/>
</dbReference>
<dbReference type="PANTHER" id="PTHR19303">
    <property type="entry name" value="TRANSPOSON"/>
    <property type="match status" value="1"/>
</dbReference>
<dbReference type="InterPro" id="IPR036397">
    <property type="entry name" value="RNaseH_sf"/>
</dbReference>
<keyword evidence="2 4" id="KW-0238">DNA-binding</keyword>
<feature type="domain" description="HTH CENPB-type" evidence="6">
    <location>
        <begin position="60"/>
        <end position="131"/>
    </location>
</feature>
<dbReference type="PANTHER" id="PTHR19303:SF73">
    <property type="entry name" value="PROTEIN PDC2"/>
    <property type="match status" value="1"/>
</dbReference>
<comment type="subcellular location">
    <subcellularLocation>
        <location evidence="1 4">Nucleus</location>
    </subcellularLocation>
</comment>
<dbReference type="AlphaFoldDB" id="A0A1E1XTJ5"/>
<evidence type="ECO:0000259" key="6">
    <source>
        <dbReference type="PROSITE" id="PS51253"/>
    </source>
</evidence>
<dbReference type="Pfam" id="PF03221">
    <property type="entry name" value="HTH_Tnp_Tc5"/>
    <property type="match status" value="1"/>
</dbReference>
<evidence type="ECO:0000256" key="1">
    <source>
        <dbReference type="ARBA" id="ARBA00004123"/>
    </source>
</evidence>